<feature type="transmembrane region" description="Helical" evidence="6">
    <location>
        <begin position="135"/>
        <end position="158"/>
    </location>
</feature>
<dbReference type="GO" id="GO:0005886">
    <property type="term" value="C:plasma membrane"/>
    <property type="evidence" value="ECO:0007669"/>
    <property type="project" value="UniProtKB-SubCell"/>
</dbReference>
<comment type="subcellular location">
    <subcellularLocation>
        <location evidence="1">Cell membrane</location>
        <topology evidence="1">Multi-pass membrane protein</topology>
    </subcellularLocation>
</comment>
<dbReference type="PANTHER" id="PTHR39087">
    <property type="entry name" value="UPF0104 MEMBRANE PROTEIN MJ1595"/>
    <property type="match status" value="1"/>
</dbReference>
<organism evidence="7 8">
    <name type="scientific">Ginsengibacter hankyongi</name>
    <dbReference type="NCBI Taxonomy" id="2607284"/>
    <lineage>
        <taxon>Bacteria</taxon>
        <taxon>Pseudomonadati</taxon>
        <taxon>Bacteroidota</taxon>
        <taxon>Chitinophagia</taxon>
        <taxon>Chitinophagales</taxon>
        <taxon>Chitinophagaceae</taxon>
        <taxon>Ginsengibacter</taxon>
    </lineage>
</organism>
<comment type="caution">
    <text evidence="7">The sequence shown here is derived from an EMBL/GenBank/DDBJ whole genome shotgun (WGS) entry which is preliminary data.</text>
</comment>
<proteinExistence type="predicted"/>
<evidence type="ECO:0000256" key="2">
    <source>
        <dbReference type="ARBA" id="ARBA00022475"/>
    </source>
</evidence>
<dbReference type="AlphaFoldDB" id="A0A5J5IL03"/>
<dbReference type="InterPro" id="IPR022791">
    <property type="entry name" value="L-PG_synthase/AglD"/>
</dbReference>
<dbReference type="NCBIfam" id="TIGR00374">
    <property type="entry name" value="flippase-like domain"/>
    <property type="match status" value="1"/>
</dbReference>
<sequence>MANTIKNNKDIISDNKERLIPRSRLVFIILSALIFVFVVYYFSEIETGVKLLDKVKVYWLAVALLSQFATYFFTAFIYRFLLDAHRLQFKPGLWQLVKASIISLFFNQTVPSAGISGNTYFFNFLSRLNIRVSQILSVILAELLIFYAAMEVIIIILLATCYTCYKVPHAFRITLWAGIAVYLVFGTLISLAGRKKFINGIYEKLQKVRFLKKRFERVIQNIRQQGLEKEEVNSLTFLNGNKRIVVKVFLFQLLVFLSDAFTVYALFIGVGLAVSPLVILLGLMCTRVIAILPFLPGALILFESSMSFFFVTLGIPLATAVMVTLLFRLLSFWFPIPIGLFLYRRWNSGLLNAGG</sequence>
<dbReference type="RefSeq" id="WP_150413327.1">
    <property type="nucleotide sequence ID" value="NZ_VYQF01000001.1"/>
</dbReference>
<dbReference type="PANTHER" id="PTHR39087:SF2">
    <property type="entry name" value="UPF0104 MEMBRANE PROTEIN MJ1595"/>
    <property type="match status" value="1"/>
</dbReference>
<accession>A0A5J5IL03</accession>
<dbReference type="EMBL" id="VYQF01000001">
    <property type="protein sequence ID" value="KAA9041238.1"/>
    <property type="molecule type" value="Genomic_DNA"/>
</dbReference>
<feature type="transmembrane region" description="Helical" evidence="6">
    <location>
        <begin position="248"/>
        <end position="272"/>
    </location>
</feature>
<protein>
    <submittedName>
        <fullName evidence="7">Flippase-like domain-containing protein</fullName>
    </submittedName>
</protein>
<feature type="transmembrane region" description="Helical" evidence="6">
    <location>
        <begin position="170"/>
        <end position="192"/>
    </location>
</feature>
<evidence type="ECO:0000313" key="8">
    <source>
        <dbReference type="Proteomes" id="UP000326903"/>
    </source>
</evidence>
<name>A0A5J5IL03_9BACT</name>
<feature type="transmembrane region" description="Helical" evidence="6">
    <location>
        <begin position="278"/>
        <end position="301"/>
    </location>
</feature>
<keyword evidence="4 6" id="KW-1133">Transmembrane helix</keyword>
<evidence type="ECO:0000256" key="5">
    <source>
        <dbReference type="ARBA" id="ARBA00023136"/>
    </source>
</evidence>
<feature type="transmembrane region" description="Helical" evidence="6">
    <location>
        <begin position="308"/>
        <end position="334"/>
    </location>
</feature>
<gene>
    <name evidence="7" type="ORF">FW778_04165</name>
</gene>
<feature type="transmembrane region" description="Helical" evidence="6">
    <location>
        <begin position="25"/>
        <end position="42"/>
    </location>
</feature>
<evidence type="ECO:0000313" key="7">
    <source>
        <dbReference type="EMBL" id="KAA9041238.1"/>
    </source>
</evidence>
<dbReference type="Proteomes" id="UP000326903">
    <property type="component" value="Unassembled WGS sequence"/>
</dbReference>
<evidence type="ECO:0000256" key="6">
    <source>
        <dbReference type="SAM" id="Phobius"/>
    </source>
</evidence>
<dbReference type="Pfam" id="PF03706">
    <property type="entry name" value="LPG_synthase_TM"/>
    <property type="match status" value="1"/>
</dbReference>
<evidence type="ECO:0000256" key="1">
    <source>
        <dbReference type="ARBA" id="ARBA00004651"/>
    </source>
</evidence>
<keyword evidence="2" id="KW-1003">Cell membrane</keyword>
<feature type="transmembrane region" description="Helical" evidence="6">
    <location>
        <begin position="57"/>
        <end position="81"/>
    </location>
</feature>
<keyword evidence="8" id="KW-1185">Reference proteome</keyword>
<keyword evidence="5 6" id="KW-0472">Membrane</keyword>
<keyword evidence="3 6" id="KW-0812">Transmembrane</keyword>
<reference evidence="7 8" key="1">
    <citation type="submission" date="2019-09" db="EMBL/GenBank/DDBJ databases">
        <title>Draft genome sequence of Ginsengibacter sp. BR5-29.</title>
        <authorList>
            <person name="Im W.-T."/>
        </authorList>
    </citation>
    <scope>NUCLEOTIDE SEQUENCE [LARGE SCALE GENOMIC DNA]</scope>
    <source>
        <strain evidence="7 8">BR5-29</strain>
    </source>
</reference>
<evidence type="ECO:0000256" key="3">
    <source>
        <dbReference type="ARBA" id="ARBA00022692"/>
    </source>
</evidence>
<evidence type="ECO:0000256" key="4">
    <source>
        <dbReference type="ARBA" id="ARBA00022989"/>
    </source>
</evidence>